<proteinExistence type="predicted"/>
<name>A0A560BBP3_AZOBR</name>
<evidence type="ECO:0000313" key="3">
    <source>
        <dbReference type="Proteomes" id="UP000316083"/>
    </source>
</evidence>
<protein>
    <submittedName>
        <fullName evidence="2">Uncharacterized protein</fullName>
    </submittedName>
</protein>
<accession>A0A560BBP3</accession>
<organism evidence="2 3">
    <name type="scientific">Azospirillum brasilense</name>
    <dbReference type="NCBI Taxonomy" id="192"/>
    <lineage>
        <taxon>Bacteria</taxon>
        <taxon>Pseudomonadati</taxon>
        <taxon>Pseudomonadota</taxon>
        <taxon>Alphaproteobacteria</taxon>
        <taxon>Rhodospirillales</taxon>
        <taxon>Azospirillaceae</taxon>
        <taxon>Azospirillum</taxon>
    </lineage>
</organism>
<evidence type="ECO:0000256" key="1">
    <source>
        <dbReference type="SAM" id="MobiDB-lite"/>
    </source>
</evidence>
<reference evidence="2 3" key="1">
    <citation type="submission" date="2019-06" db="EMBL/GenBank/DDBJ databases">
        <title>Genomic Encyclopedia of Type Strains, Phase IV (KMG-V): Genome sequencing to study the core and pangenomes of soil and plant-associated prokaryotes.</title>
        <authorList>
            <person name="Whitman W."/>
        </authorList>
    </citation>
    <scope>NUCLEOTIDE SEQUENCE [LARGE SCALE GENOMIC DNA]</scope>
    <source>
        <strain evidence="2 3">BR 11796</strain>
    </source>
</reference>
<evidence type="ECO:0000313" key="2">
    <source>
        <dbReference type="EMBL" id="TWA70024.1"/>
    </source>
</evidence>
<gene>
    <name evidence="2" type="ORF">FBZ82_104184</name>
</gene>
<sequence length="221" mass="24529">MSPLQELGRREMSESEGGASQGTSKFAKDFIKKSLKEELKSAMEKSGSSKDFINWTMFVIDNSADYIEYCIKTKKNPDDVKALIQFLESKGKNIAKLSSDDARCVIAIFDFAKNLRDRMKAIRGGPIPATLVVSLLIIDGIAIGNSCTFVQEAFYHATLKTSQVRQMPIQRRNGETSIAPRSEAKDAKAPLDFLRQKPDPRSGLQCVEERNGMMAEALSLL</sequence>
<feature type="region of interest" description="Disordered" evidence="1">
    <location>
        <begin position="1"/>
        <end position="25"/>
    </location>
</feature>
<dbReference type="Proteomes" id="UP000316083">
    <property type="component" value="Unassembled WGS sequence"/>
</dbReference>
<dbReference type="AlphaFoldDB" id="A0A560BBP3"/>
<dbReference type="EMBL" id="VITF01000004">
    <property type="protein sequence ID" value="TWA70024.1"/>
    <property type="molecule type" value="Genomic_DNA"/>
</dbReference>
<comment type="caution">
    <text evidence="2">The sequence shown here is derived from an EMBL/GenBank/DDBJ whole genome shotgun (WGS) entry which is preliminary data.</text>
</comment>